<dbReference type="PROSITE" id="PS00841">
    <property type="entry name" value="XPG_1"/>
    <property type="match status" value="1"/>
</dbReference>
<dbReference type="PRINTS" id="PR00853">
    <property type="entry name" value="XPGRADSUPER"/>
</dbReference>
<comment type="cofactor">
    <cofactor evidence="1">
        <name>Mg(2+)</name>
        <dbReference type="ChEBI" id="CHEBI:18420"/>
    </cofactor>
</comment>
<keyword evidence="5" id="KW-0479">Metal-binding</keyword>
<proteinExistence type="inferred from homology"/>
<evidence type="ECO:0000259" key="15">
    <source>
        <dbReference type="SMART" id="SM00485"/>
    </source>
</evidence>
<evidence type="ECO:0000313" key="17">
    <source>
        <dbReference type="Proteomes" id="UP001634394"/>
    </source>
</evidence>
<evidence type="ECO:0000256" key="8">
    <source>
        <dbReference type="ARBA" id="ARBA00022801"/>
    </source>
</evidence>
<dbReference type="GO" id="GO:0000400">
    <property type="term" value="F:four-way junction DNA binding"/>
    <property type="evidence" value="ECO:0007669"/>
    <property type="project" value="UniProtKB-ARBA"/>
</dbReference>
<comment type="similarity">
    <text evidence="3">Belongs to the XPG/RAD2 endonuclease family. XPG subfamily.</text>
</comment>
<dbReference type="Pfam" id="PF00752">
    <property type="entry name" value="XPG_N"/>
    <property type="match status" value="1"/>
</dbReference>
<evidence type="ECO:0000256" key="13">
    <source>
        <dbReference type="SAM" id="MobiDB-lite"/>
    </source>
</evidence>
<dbReference type="CDD" id="cd09904">
    <property type="entry name" value="H3TH_XPG"/>
    <property type="match status" value="1"/>
</dbReference>
<name>A0ABD3UD94_SINWO</name>
<dbReference type="GO" id="GO:0017108">
    <property type="term" value="F:5'-flap endonuclease activity"/>
    <property type="evidence" value="ECO:0007669"/>
    <property type="project" value="UniProtKB-ARBA"/>
</dbReference>
<evidence type="ECO:0000256" key="1">
    <source>
        <dbReference type="ARBA" id="ARBA00001946"/>
    </source>
</evidence>
<dbReference type="Gene3D" id="1.10.150.20">
    <property type="entry name" value="5' to 3' exonuclease, C-terminal subdomain"/>
    <property type="match status" value="1"/>
</dbReference>
<evidence type="ECO:0000256" key="3">
    <source>
        <dbReference type="ARBA" id="ARBA00005283"/>
    </source>
</evidence>
<keyword evidence="9" id="KW-0460">Magnesium</keyword>
<dbReference type="AlphaFoldDB" id="A0ABD3UD94"/>
<keyword evidence="4" id="KW-0540">Nuclease</keyword>
<dbReference type="CDD" id="cd09868">
    <property type="entry name" value="PIN_XPG_RAD2"/>
    <property type="match status" value="2"/>
</dbReference>
<dbReference type="InterPro" id="IPR019974">
    <property type="entry name" value="XPG_CS"/>
</dbReference>
<comment type="subcellular location">
    <subcellularLocation>
        <location evidence="2">Nucleus</location>
    </subcellularLocation>
</comment>
<dbReference type="SUPFAM" id="SSF47807">
    <property type="entry name" value="5' to 3' exonuclease, C-terminal subdomain"/>
    <property type="match status" value="1"/>
</dbReference>
<dbReference type="Gene3D" id="3.40.50.1010">
    <property type="entry name" value="5'-nuclease"/>
    <property type="match status" value="2"/>
</dbReference>
<dbReference type="InterPro" id="IPR008918">
    <property type="entry name" value="HhH2"/>
</dbReference>
<dbReference type="FunFam" id="1.10.150.20:FF:000030">
    <property type="entry name" value="Flap endonuclease GEN-like 1"/>
    <property type="match status" value="1"/>
</dbReference>
<reference evidence="16 17" key="1">
    <citation type="submission" date="2024-11" db="EMBL/GenBank/DDBJ databases">
        <title>Chromosome-level genome assembly of the freshwater bivalve Anodonta woodiana.</title>
        <authorList>
            <person name="Chen X."/>
        </authorList>
    </citation>
    <scope>NUCLEOTIDE SEQUENCE [LARGE SCALE GENOMIC DNA]</scope>
    <source>
        <strain evidence="16">MN2024</strain>
        <tissue evidence="16">Gills</tissue>
    </source>
</reference>
<comment type="caution">
    <text evidence="16">The sequence shown here is derived from an EMBL/GenBank/DDBJ whole genome shotgun (WGS) entry which is preliminary data.</text>
</comment>
<evidence type="ECO:0000256" key="11">
    <source>
        <dbReference type="ARBA" id="ARBA00023242"/>
    </source>
</evidence>
<dbReference type="GO" id="GO:0005634">
    <property type="term" value="C:nucleus"/>
    <property type="evidence" value="ECO:0007669"/>
    <property type="project" value="UniProtKB-SubCell"/>
</dbReference>
<sequence length="845" mass="95099">MGVHGLWQLLHSTGRPVPLESLENKVLAVDISVWLHQLAKGMRDSEGNPLPNAHLQGLFTRICKLLYYRIKPIFVFDGGVPELKKQTLRARRERREFAEQESGQATRKLLTNLIRSQAISHVLGEGEGSIPNTSVLKLSSSKKPDMFELPPIPESSRSYLEGGDAGNESPEDSWEERMMTRQLLEEEFQDLDAVDVHSNDFKSLPPEIQHEIIIDLKEKGKRPSRRGEFKPPKDSMDFSKYQISKILKQSKLSNRLDEVRKEMSTRSTGELTQDLEKDFFSDEVQSSRVVSEDTSHYILIKGLRRKDELKTDEEKEFSKNVTAGDKEIESSSSHIVDKLLKDSDVNKSITGIGLNSVDQKSIIGQVERESSVSNKTGVIQTNISKSINKKEGKEETITRKEFSDWTKYDNQREDNLHELGHSNTADLVSSSKCDLLSQTSSVSTSSALIQEAKTTVANNGSDSEKERIEISNDIVDLSEKEGNRDEIKTAPRLAEIKKVHHDEEDNSGSEDEFIEVPEFPSLIDESDLSTSRNIPGIVSSVCAENSKGILAAVNIKDISKDVVSVDLTGFEDINNGEDAKETEFIEVIKEAENVDTSDSSDSESKNMAEQFQVMNEMKLLELQYDLELESTALKAERGRQERHATSITDQMHAEAQELLRLFGIPYLVSPLEAEAQCAQLDQAGHTNGTVTDDSDIWLFGGHRVYKNLFQQKKHVEFYTDTNIKAQLGLTRQHLINFALLCGSDYTEGIQGVGPITAMEILAEFPGEELEGLVALKSWWEESQTQVNVTKETSIRSKLRELDLRPGFPSPKVVEAYMNPVLDDSDETFSWSMPDLDELRQYPFNY</sequence>
<evidence type="ECO:0000256" key="4">
    <source>
        <dbReference type="ARBA" id="ARBA00022722"/>
    </source>
</evidence>
<dbReference type="GO" id="GO:0006281">
    <property type="term" value="P:DNA repair"/>
    <property type="evidence" value="ECO:0007669"/>
    <property type="project" value="UniProtKB-KW"/>
</dbReference>
<dbReference type="EMBL" id="JBJQND010000016">
    <property type="protein sequence ID" value="KAL3847457.1"/>
    <property type="molecule type" value="Genomic_DNA"/>
</dbReference>
<dbReference type="InterPro" id="IPR001044">
    <property type="entry name" value="XPG/Rad2_eukaryotes"/>
</dbReference>
<evidence type="ECO:0000256" key="10">
    <source>
        <dbReference type="ARBA" id="ARBA00023204"/>
    </source>
</evidence>
<dbReference type="InterPro" id="IPR006085">
    <property type="entry name" value="XPG_DNA_repair_N"/>
</dbReference>
<keyword evidence="17" id="KW-1185">Reference proteome</keyword>
<evidence type="ECO:0000256" key="6">
    <source>
        <dbReference type="ARBA" id="ARBA00022759"/>
    </source>
</evidence>
<comment type="similarity">
    <text evidence="12">Belongs to the XPG/RAD2 endonuclease family. GEN subfamily.</text>
</comment>
<evidence type="ECO:0000256" key="9">
    <source>
        <dbReference type="ARBA" id="ARBA00022842"/>
    </source>
</evidence>
<dbReference type="GO" id="GO:0008821">
    <property type="term" value="F:crossover junction DNA endonuclease activity"/>
    <property type="evidence" value="ECO:0007669"/>
    <property type="project" value="UniProtKB-ARBA"/>
</dbReference>
<dbReference type="SMART" id="SM00484">
    <property type="entry name" value="XPGI"/>
    <property type="match status" value="1"/>
</dbReference>
<dbReference type="PRINTS" id="PR00066">
    <property type="entry name" value="XRODRMPGMNTG"/>
</dbReference>
<evidence type="ECO:0000313" key="16">
    <source>
        <dbReference type="EMBL" id="KAL3847457.1"/>
    </source>
</evidence>
<keyword evidence="10" id="KW-0234">DNA repair</keyword>
<dbReference type="SMART" id="SM00485">
    <property type="entry name" value="XPGN"/>
    <property type="match status" value="1"/>
</dbReference>
<accession>A0ABD3UD94</accession>
<dbReference type="SMART" id="SM00279">
    <property type="entry name" value="HhH2"/>
    <property type="match status" value="1"/>
</dbReference>
<dbReference type="GO" id="GO:0046872">
    <property type="term" value="F:metal ion binding"/>
    <property type="evidence" value="ECO:0007669"/>
    <property type="project" value="UniProtKB-KW"/>
</dbReference>
<evidence type="ECO:0000256" key="2">
    <source>
        <dbReference type="ARBA" id="ARBA00004123"/>
    </source>
</evidence>
<keyword evidence="7" id="KW-0227">DNA damage</keyword>
<keyword evidence="8" id="KW-0378">Hydrolase</keyword>
<feature type="region of interest" description="Disordered" evidence="13">
    <location>
        <begin position="141"/>
        <end position="173"/>
    </location>
</feature>
<evidence type="ECO:0000256" key="5">
    <source>
        <dbReference type="ARBA" id="ARBA00022723"/>
    </source>
</evidence>
<evidence type="ECO:0000256" key="7">
    <source>
        <dbReference type="ARBA" id="ARBA00022763"/>
    </source>
</evidence>
<organism evidence="16 17">
    <name type="scientific">Sinanodonta woodiana</name>
    <name type="common">Chinese pond mussel</name>
    <name type="synonym">Anodonta woodiana</name>
    <dbReference type="NCBI Taxonomy" id="1069815"/>
    <lineage>
        <taxon>Eukaryota</taxon>
        <taxon>Metazoa</taxon>
        <taxon>Spiralia</taxon>
        <taxon>Lophotrochozoa</taxon>
        <taxon>Mollusca</taxon>
        <taxon>Bivalvia</taxon>
        <taxon>Autobranchia</taxon>
        <taxon>Heteroconchia</taxon>
        <taxon>Palaeoheterodonta</taxon>
        <taxon>Unionida</taxon>
        <taxon>Unionoidea</taxon>
        <taxon>Unionidae</taxon>
        <taxon>Unioninae</taxon>
        <taxon>Sinanodonta</taxon>
    </lineage>
</organism>
<dbReference type="InterPro" id="IPR006086">
    <property type="entry name" value="XPG-I_dom"/>
</dbReference>
<keyword evidence="6" id="KW-0255">Endonuclease</keyword>
<dbReference type="InterPro" id="IPR029060">
    <property type="entry name" value="PIN-like_dom_sf"/>
</dbReference>
<keyword evidence="11" id="KW-0539">Nucleus</keyword>
<feature type="domain" description="XPG-I" evidence="14">
    <location>
        <begin position="660"/>
        <end position="729"/>
    </location>
</feature>
<feature type="domain" description="XPG N-terminal" evidence="15">
    <location>
        <begin position="1"/>
        <end position="98"/>
    </location>
</feature>
<dbReference type="InterPro" id="IPR036279">
    <property type="entry name" value="5-3_exonuclease_C_sf"/>
</dbReference>
<gene>
    <name evidence="16" type="ORF">ACJMK2_018363</name>
</gene>
<protein>
    <submittedName>
        <fullName evidence="16">Uncharacterized protein</fullName>
    </submittedName>
</protein>
<dbReference type="Proteomes" id="UP001634394">
    <property type="component" value="Unassembled WGS sequence"/>
</dbReference>
<dbReference type="PANTHER" id="PTHR16171:SF7">
    <property type="entry name" value="DNA REPAIR PROTEIN RAD2"/>
    <property type="match status" value="1"/>
</dbReference>
<dbReference type="InterPro" id="IPR006084">
    <property type="entry name" value="XPG/Rad2"/>
</dbReference>
<dbReference type="SUPFAM" id="SSF88723">
    <property type="entry name" value="PIN domain-like"/>
    <property type="match status" value="1"/>
</dbReference>
<dbReference type="PANTHER" id="PTHR16171">
    <property type="entry name" value="DNA REPAIR PROTEIN COMPLEMENTING XP-G CELLS-RELATED"/>
    <property type="match status" value="1"/>
</dbReference>
<evidence type="ECO:0000256" key="12">
    <source>
        <dbReference type="ARBA" id="ARBA00038112"/>
    </source>
</evidence>
<evidence type="ECO:0000259" key="14">
    <source>
        <dbReference type="SMART" id="SM00484"/>
    </source>
</evidence>
<dbReference type="Pfam" id="PF00867">
    <property type="entry name" value="XPG_I"/>
    <property type="match status" value="1"/>
</dbReference>